<organism evidence="3 4">
    <name type="scientific">Actomonas aquatica</name>
    <dbReference type="NCBI Taxonomy" id="2866162"/>
    <lineage>
        <taxon>Bacteria</taxon>
        <taxon>Pseudomonadati</taxon>
        <taxon>Verrucomicrobiota</taxon>
        <taxon>Opitutia</taxon>
        <taxon>Opitutales</taxon>
        <taxon>Opitutaceae</taxon>
        <taxon>Actomonas</taxon>
    </lineage>
</organism>
<name>A0ABZ1CEV8_9BACT</name>
<evidence type="ECO:0000313" key="4">
    <source>
        <dbReference type="Proteomes" id="UP000738431"/>
    </source>
</evidence>
<feature type="compositionally biased region" description="Basic and acidic residues" evidence="1">
    <location>
        <begin position="37"/>
        <end position="46"/>
    </location>
</feature>
<feature type="region of interest" description="Disordered" evidence="1">
    <location>
        <begin position="332"/>
        <end position="361"/>
    </location>
</feature>
<evidence type="ECO:0000256" key="2">
    <source>
        <dbReference type="SAM" id="Phobius"/>
    </source>
</evidence>
<dbReference type="Proteomes" id="UP000738431">
    <property type="component" value="Chromosome"/>
</dbReference>
<proteinExistence type="predicted"/>
<feature type="transmembrane region" description="Helical" evidence="2">
    <location>
        <begin position="297"/>
        <end position="319"/>
    </location>
</feature>
<feature type="compositionally biased region" description="Low complexity" evidence="1">
    <location>
        <begin position="272"/>
        <end position="286"/>
    </location>
</feature>
<keyword evidence="2" id="KW-1133">Transmembrane helix</keyword>
<feature type="compositionally biased region" description="Low complexity" evidence="1">
    <location>
        <begin position="255"/>
        <end position="264"/>
    </location>
</feature>
<sequence>MSDEPEPPALRLRPRKKPAADSAPADTAKPDPSPAAKADETTESPKLKLRPQSTGEATPANPAAPANPEAPVAKERAKPRLSLKLDKDESAAPASAEEPKTSLPPTEPKSGAKPRLSLKTDSAEEPTPETADEAALPPVSDSLPPVDLPRVKPEKPKLKLSWANKPAETPADDAPPPLPPSPTPPPSPSAKPPSAPPMILPDVTPIESNLDGASSTMPPFLMTDGAASNPPVPPPPAFAPAGDAGPDYPPPPPSMAGDGASASPSFPPPPAMAGGANTAAEMATEEAPARKRLDQSLAFKGGVILVMVLVLAGLGYGGWMGYQMFFGAEEPAPVASTPAPTPTPAPTQTVATPPAEGPRSTAGQLIDRARQAAGTHDELTAALDDATAGQPTADLPVENAAAARPRVTIADTPVAAAPEAVQPSPEFLTWVSEARVSGVREGDSPRAFINGILVRRGDTIDVPLGIVFDGVDARRNLLIFKDDSGAVVGKKY</sequence>
<keyword evidence="2" id="KW-0472">Membrane</keyword>
<dbReference type="EMBL" id="CP139781">
    <property type="protein sequence ID" value="WRQ90033.1"/>
    <property type="molecule type" value="Genomic_DNA"/>
</dbReference>
<feature type="compositionally biased region" description="Low complexity" evidence="1">
    <location>
        <begin position="56"/>
        <end position="71"/>
    </location>
</feature>
<protein>
    <submittedName>
        <fullName evidence="3">Uncharacterized protein</fullName>
    </submittedName>
</protein>
<gene>
    <name evidence="3" type="ORF">K1X11_011495</name>
</gene>
<keyword evidence="2" id="KW-0812">Transmembrane</keyword>
<dbReference type="PRINTS" id="PR01217">
    <property type="entry name" value="PRICHEXTENSN"/>
</dbReference>
<feature type="compositionally biased region" description="Acidic residues" evidence="1">
    <location>
        <begin position="123"/>
        <end position="132"/>
    </location>
</feature>
<feature type="region of interest" description="Disordered" evidence="1">
    <location>
        <begin position="1"/>
        <end position="287"/>
    </location>
</feature>
<accession>A0ABZ1CEV8</accession>
<evidence type="ECO:0000256" key="1">
    <source>
        <dbReference type="SAM" id="MobiDB-lite"/>
    </source>
</evidence>
<evidence type="ECO:0000313" key="3">
    <source>
        <dbReference type="EMBL" id="WRQ90033.1"/>
    </source>
</evidence>
<feature type="compositionally biased region" description="Basic and acidic residues" evidence="1">
    <location>
        <begin position="72"/>
        <end position="90"/>
    </location>
</feature>
<keyword evidence="4" id="KW-1185">Reference proteome</keyword>
<feature type="compositionally biased region" description="Pro residues" evidence="1">
    <location>
        <begin position="173"/>
        <end position="199"/>
    </location>
</feature>
<dbReference type="RefSeq" id="WP_221032043.1">
    <property type="nucleotide sequence ID" value="NZ_CP139781.1"/>
</dbReference>
<reference evidence="3 4" key="1">
    <citation type="submission" date="2023-12" db="EMBL/GenBank/DDBJ databases">
        <title>Description of an unclassified Opitutus bacterium of Verrucomicrobiota.</title>
        <authorList>
            <person name="Zhang D.-F."/>
        </authorList>
    </citation>
    <scope>NUCLEOTIDE SEQUENCE [LARGE SCALE GENOMIC DNA]</scope>
    <source>
        <strain evidence="3 4">WL0086</strain>
    </source>
</reference>